<dbReference type="PROSITE" id="PS00092">
    <property type="entry name" value="N6_MTASE"/>
    <property type="match status" value="1"/>
</dbReference>
<dbReference type="EMBL" id="JADLQN010000004">
    <property type="protein sequence ID" value="MBF6357106.1"/>
    <property type="molecule type" value="Genomic_DNA"/>
</dbReference>
<keyword evidence="8" id="KW-1185">Reference proteome</keyword>
<keyword evidence="2 7" id="KW-0489">Methyltransferase</keyword>
<dbReference type="Pfam" id="PF07669">
    <property type="entry name" value="Eco57I"/>
    <property type="match status" value="1"/>
</dbReference>
<dbReference type="GO" id="GO:0032259">
    <property type="term" value="P:methylation"/>
    <property type="evidence" value="ECO:0007669"/>
    <property type="project" value="UniProtKB-KW"/>
</dbReference>
<protein>
    <recommendedName>
        <fullName evidence="1">site-specific DNA-methyltransferase (adenine-specific)</fullName>
        <ecNumber evidence="1">2.1.1.72</ecNumber>
    </recommendedName>
</protein>
<dbReference type="InterPro" id="IPR029063">
    <property type="entry name" value="SAM-dependent_MTases_sf"/>
</dbReference>
<evidence type="ECO:0000259" key="6">
    <source>
        <dbReference type="Pfam" id="PF07669"/>
    </source>
</evidence>
<evidence type="ECO:0000256" key="1">
    <source>
        <dbReference type="ARBA" id="ARBA00011900"/>
    </source>
</evidence>
<proteinExistence type="predicted"/>
<evidence type="ECO:0000256" key="5">
    <source>
        <dbReference type="ARBA" id="ARBA00047942"/>
    </source>
</evidence>
<dbReference type="PANTHER" id="PTHR33841:SF1">
    <property type="entry name" value="DNA METHYLTRANSFERASE A"/>
    <property type="match status" value="1"/>
</dbReference>
<dbReference type="InterPro" id="IPR002052">
    <property type="entry name" value="DNA_methylase_N6_adenine_CS"/>
</dbReference>
<evidence type="ECO:0000256" key="3">
    <source>
        <dbReference type="ARBA" id="ARBA00022679"/>
    </source>
</evidence>
<dbReference type="PRINTS" id="PR00507">
    <property type="entry name" value="N12N6MTFRASE"/>
</dbReference>
<evidence type="ECO:0000256" key="4">
    <source>
        <dbReference type="ARBA" id="ARBA00022691"/>
    </source>
</evidence>
<feature type="domain" description="Type II methyltransferase M.TaqI-like" evidence="6">
    <location>
        <begin position="110"/>
        <end position="210"/>
    </location>
</feature>
<keyword evidence="4" id="KW-0949">S-adenosyl-L-methionine</keyword>
<accession>A0ABS0DF91</accession>
<comment type="catalytic activity">
    <reaction evidence="5">
        <text>a 2'-deoxyadenosine in DNA + S-adenosyl-L-methionine = an N(6)-methyl-2'-deoxyadenosine in DNA + S-adenosyl-L-homocysteine + H(+)</text>
        <dbReference type="Rhea" id="RHEA:15197"/>
        <dbReference type="Rhea" id="RHEA-COMP:12418"/>
        <dbReference type="Rhea" id="RHEA-COMP:12419"/>
        <dbReference type="ChEBI" id="CHEBI:15378"/>
        <dbReference type="ChEBI" id="CHEBI:57856"/>
        <dbReference type="ChEBI" id="CHEBI:59789"/>
        <dbReference type="ChEBI" id="CHEBI:90615"/>
        <dbReference type="ChEBI" id="CHEBI:90616"/>
        <dbReference type="EC" id="2.1.1.72"/>
    </reaction>
</comment>
<gene>
    <name evidence="7" type="ORF">IU449_21600</name>
</gene>
<sequence length="570" mass="62475">MGAPARDTGERKRHGRHYTPPELADFLARRVLAHLPHPGPDGVLRVLDPACGDGELLLALHRAAARISPGLRFAAIGYDLDRQALDRARTRAADEHLDARWHGADFLTAAAGLAERRFDAVITNPPYVRVQQLGAQAARLLSREFGLRGRIDLTHPFVALAPRLLRPGGVLGLLCANRFLTTKAGANIRAVLARDLPPVEIYDLGDTKLFAAAVLPAVTIAVHSGTGGSCRHVSAYEAPHERPSSTADLFDALLADAPSLVARNGRTYAIEVGTLAAGTPAAAHQVGHSPDRPVAVETSWRMSYPDREVWLGDVADRTWRTFGEVAPVRVGVKTNADKVFVAEDWERRTPCPEPELLRALLTHRDLRPWRVERVANTRVLYPYDVTAAPRTPIDLDDFPRAAAYLRAHRDILSARTYLTDSGRRWFEIWVPQRPDRWRAPKIVFPDISDRARFALDRSGAVVNGDCYWISLADLDGSASEAEHVARLLMGVANSALGLRFYDAVCGNRLYSGRRRWITQYVSRLPLPDPNGEAARRVAALVADLVDGDCEADDAAGQLLDELVAAAFGVA</sequence>
<dbReference type="SUPFAM" id="SSF53335">
    <property type="entry name" value="S-adenosyl-L-methionine-dependent methyltransferases"/>
    <property type="match status" value="1"/>
</dbReference>
<dbReference type="Proteomes" id="UP000707731">
    <property type="component" value="Unassembled WGS sequence"/>
</dbReference>
<dbReference type="RefSeq" id="WP_195003932.1">
    <property type="nucleotide sequence ID" value="NZ_JADLQN010000004.1"/>
</dbReference>
<comment type="caution">
    <text evidence="7">The sequence shown here is derived from an EMBL/GenBank/DDBJ whole genome shotgun (WGS) entry which is preliminary data.</text>
</comment>
<dbReference type="Gene3D" id="3.40.50.150">
    <property type="entry name" value="Vaccinia Virus protein VP39"/>
    <property type="match status" value="1"/>
</dbReference>
<evidence type="ECO:0000313" key="8">
    <source>
        <dbReference type="Proteomes" id="UP000707731"/>
    </source>
</evidence>
<name>A0ABS0DF91_9NOCA</name>
<evidence type="ECO:0000313" key="7">
    <source>
        <dbReference type="EMBL" id="MBF6357106.1"/>
    </source>
</evidence>
<dbReference type="InterPro" id="IPR011639">
    <property type="entry name" value="MethylTrfase_TaqI-like_dom"/>
</dbReference>
<reference evidence="7 8" key="1">
    <citation type="submission" date="2020-10" db="EMBL/GenBank/DDBJ databases">
        <title>Identification of Nocardia species via Next-generation sequencing and recognition of intraspecies genetic diversity.</title>
        <authorList>
            <person name="Li P."/>
            <person name="Li P."/>
            <person name="Lu B."/>
        </authorList>
    </citation>
    <scope>NUCLEOTIDE SEQUENCE [LARGE SCALE GENOMIC DNA]</scope>
    <source>
        <strain evidence="7 8">BJ06-0143</strain>
    </source>
</reference>
<evidence type="ECO:0000256" key="2">
    <source>
        <dbReference type="ARBA" id="ARBA00022603"/>
    </source>
</evidence>
<dbReference type="PANTHER" id="PTHR33841">
    <property type="entry name" value="DNA METHYLTRANSFERASE YEEA-RELATED"/>
    <property type="match status" value="1"/>
</dbReference>
<dbReference type="EC" id="2.1.1.72" evidence="1"/>
<dbReference type="CDD" id="cd02440">
    <property type="entry name" value="AdoMet_MTases"/>
    <property type="match status" value="1"/>
</dbReference>
<dbReference type="GO" id="GO:0008168">
    <property type="term" value="F:methyltransferase activity"/>
    <property type="evidence" value="ECO:0007669"/>
    <property type="project" value="UniProtKB-KW"/>
</dbReference>
<keyword evidence="3" id="KW-0808">Transferase</keyword>
<organism evidence="7 8">
    <name type="scientific">Nocardia higoensis</name>
    <dbReference type="NCBI Taxonomy" id="228599"/>
    <lineage>
        <taxon>Bacteria</taxon>
        <taxon>Bacillati</taxon>
        <taxon>Actinomycetota</taxon>
        <taxon>Actinomycetes</taxon>
        <taxon>Mycobacteriales</taxon>
        <taxon>Nocardiaceae</taxon>
        <taxon>Nocardia</taxon>
    </lineage>
</organism>
<dbReference type="InterPro" id="IPR050953">
    <property type="entry name" value="N4_N6_ade-DNA_methylase"/>
</dbReference>